<keyword evidence="5 7" id="KW-0949">S-adenosyl-L-methionine</keyword>
<evidence type="ECO:0000313" key="10">
    <source>
        <dbReference type="EMBL" id="TSE07660.1"/>
    </source>
</evidence>
<evidence type="ECO:0000256" key="6">
    <source>
        <dbReference type="ARBA" id="ARBA00022884"/>
    </source>
</evidence>
<name>A0A554VIN7_9FLAO</name>
<dbReference type="GO" id="GO:0005829">
    <property type="term" value="C:cytosol"/>
    <property type="evidence" value="ECO:0007669"/>
    <property type="project" value="TreeGrafter"/>
</dbReference>
<dbReference type="PANTHER" id="PTHR11727">
    <property type="entry name" value="DIMETHYLADENOSINE TRANSFERASE"/>
    <property type="match status" value="1"/>
</dbReference>
<evidence type="ECO:0000256" key="8">
    <source>
        <dbReference type="PROSITE-ProRule" id="PRU01026"/>
    </source>
</evidence>
<feature type="binding site" evidence="7 8">
    <location>
        <position position="113"/>
    </location>
    <ligand>
        <name>S-adenosyl-L-methionine</name>
        <dbReference type="ChEBI" id="CHEBI:59789"/>
    </ligand>
</feature>
<dbReference type="RefSeq" id="WP_143917055.1">
    <property type="nucleotide sequence ID" value="NZ_CANMIK010000029.1"/>
</dbReference>
<dbReference type="Gene3D" id="1.10.8.100">
    <property type="entry name" value="Ribosomal RNA adenine dimethylase-like, domain 2"/>
    <property type="match status" value="1"/>
</dbReference>
<feature type="binding site" evidence="8">
    <location>
        <position position="80"/>
    </location>
    <ligand>
        <name>S-adenosyl-L-methionine</name>
        <dbReference type="ChEBI" id="CHEBI:59789"/>
    </ligand>
</feature>
<feature type="binding site" evidence="7 8">
    <location>
        <position position="32"/>
    </location>
    <ligand>
        <name>S-adenosyl-L-methionine</name>
        <dbReference type="ChEBI" id="CHEBI:59789"/>
    </ligand>
</feature>
<keyword evidence="11" id="KW-1185">Reference proteome</keyword>
<feature type="binding site" evidence="7 8">
    <location>
        <position position="59"/>
    </location>
    <ligand>
        <name>S-adenosyl-L-methionine</name>
        <dbReference type="ChEBI" id="CHEBI:59789"/>
    </ligand>
</feature>
<evidence type="ECO:0000256" key="5">
    <source>
        <dbReference type="ARBA" id="ARBA00022691"/>
    </source>
</evidence>
<sequence>MAKSKKNKKYTPNYSVSQEKTAVKAKKHLGQHFLKDENIARKIGDTLTLQGYKNVIEIGPGMGVLTKYILQKNLDVIAMDLDSESIEYLNTNFQLEHNEVLRSNSSFQVLEADFLKFDLSTVFPGKQFAITGNFPYNISTQIVFKTLEHKERIPEFTGMFQKEVAQRICEQAGTKAYGILSVLTQAFYDAEYLFTVPPDVFNPPPKVDSGVLRLTRKKDYTLPCDQKLFFRVVKTAFGQRRKTLRNSLKTFQLSDEIKILDILSKRPEQLSVDEFIKLTQLIEKHTH</sequence>
<dbReference type="PROSITE" id="PS51689">
    <property type="entry name" value="SAM_RNA_A_N6_MT"/>
    <property type="match status" value="1"/>
</dbReference>
<keyword evidence="6 7" id="KW-0694">RNA-binding</keyword>
<dbReference type="InterPro" id="IPR029063">
    <property type="entry name" value="SAM-dependent_MTases_sf"/>
</dbReference>
<dbReference type="SMART" id="SM00650">
    <property type="entry name" value="rADc"/>
    <property type="match status" value="1"/>
</dbReference>
<keyword evidence="3 7" id="KW-0489">Methyltransferase</keyword>
<evidence type="ECO:0000313" key="11">
    <source>
        <dbReference type="Proteomes" id="UP000318833"/>
    </source>
</evidence>
<gene>
    <name evidence="7 10" type="primary">rsmA</name>
    <name evidence="7" type="synonym">ksgA</name>
    <name evidence="10" type="ORF">FOF46_15270</name>
</gene>
<feature type="domain" description="Ribosomal RNA adenine methylase transferase N-terminal" evidence="9">
    <location>
        <begin position="39"/>
        <end position="218"/>
    </location>
</feature>
<dbReference type="InterPro" id="IPR001737">
    <property type="entry name" value="KsgA/Erm"/>
</dbReference>
<comment type="function">
    <text evidence="7">Specifically dimethylates two adjacent adenosines (A1518 and A1519) in the loop of a conserved hairpin near the 3'-end of 16S rRNA in the 30S particle. May play a critical role in biogenesis of 30S subunits.</text>
</comment>
<organism evidence="10 11">
    <name type="scientific">Aquimarina algiphila</name>
    <dbReference type="NCBI Taxonomy" id="2047982"/>
    <lineage>
        <taxon>Bacteria</taxon>
        <taxon>Pseudomonadati</taxon>
        <taxon>Bacteroidota</taxon>
        <taxon>Flavobacteriia</taxon>
        <taxon>Flavobacteriales</taxon>
        <taxon>Flavobacteriaceae</taxon>
        <taxon>Aquimarina</taxon>
    </lineage>
</organism>
<comment type="catalytic activity">
    <reaction evidence="7">
        <text>adenosine(1518)/adenosine(1519) in 16S rRNA + 4 S-adenosyl-L-methionine = N(6)-dimethyladenosine(1518)/N(6)-dimethyladenosine(1519) in 16S rRNA + 4 S-adenosyl-L-homocysteine + 4 H(+)</text>
        <dbReference type="Rhea" id="RHEA:19609"/>
        <dbReference type="Rhea" id="RHEA-COMP:10232"/>
        <dbReference type="Rhea" id="RHEA-COMP:10233"/>
        <dbReference type="ChEBI" id="CHEBI:15378"/>
        <dbReference type="ChEBI" id="CHEBI:57856"/>
        <dbReference type="ChEBI" id="CHEBI:59789"/>
        <dbReference type="ChEBI" id="CHEBI:74411"/>
        <dbReference type="ChEBI" id="CHEBI:74493"/>
        <dbReference type="EC" id="2.1.1.182"/>
    </reaction>
</comment>
<dbReference type="EMBL" id="VLNR01000031">
    <property type="protein sequence ID" value="TSE07660.1"/>
    <property type="molecule type" value="Genomic_DNA"/>
</dbReference>
<dbReference type="GO" id="GO:0052908">
    <property type="term" value="F:16S rRNA (adenine(1518)-N(6)/adenine(1519)-N(6))-dimethyltransferase activity"/>
    <property type="evidence" value="ECO:0007669"/>
    <property type="project" value="UniProtKB-EC"/>
</dbReference>
<dbReference type="CDD" id="cd02440">
    <property type="entry name" value="AdoMet_MTases"/>
    <property type="match status" value="1"/>
</dbReference>
<dbReference type="InterPro" id="IPR011530">
    <property type="entry name" value="rRNA_adenine_dimethylase"/>
</dbReference>
<evidence type="ECO:0000256" key="1">
    <source>
        <dbReference type="ARBA" id="ARBA00022490"/>
    </source>
</evidence>
<dbReference type="FunFam" id="1.10.8.100:FF:000001">
    <property type="entry name" value="Ribosomal RNA small subunit methyltransferase A"/>
    <property type="match status" value="1"/>
</dbReference>
<keyword evidence="1 7" id="KW-0963">Cytoplasm</keyword>
<dbReference type="EC" id="2.1.1.182" evidence="7"/>
<evidence type="ECO:0000259" key="9">
    <source>
        <dbReference type="SMART" id="SM00650"/>
    </source>
</evidence>
<evidence type="ECO:0000256" key="3">
    <source>
        <dbReference type="ARBA" id="ARBA00022603"/>
    </source>
</evidence>
<comment type="caution">
    <text evidence="10">The sequence shown here is derived from an EMBL/GenBank/DDBJ whole genome shotgun (WGS) entry which is preliminary data.</text>
</comment>
<proteinExistence type="inferred from homology"/>
<protein>
    <recommendedName>
        <fullName evidence="7">Ribosomal RNA small subunit methyltransferase A</fullName>
        <ecNumber evidence="7">2.1.1.182</ecNumber>
    </recommendedName>
    <alternativeName>
        <fullName evidence="7">16S rRNA (adenine(1518)-N(6)/adenine(1519)-N(6))-dimethyltransferase</fullName>
    </alternativeName>
    <alternativeName>
        <fullName evidence="7">16S rRNA dimethyladenosine transferase</fullName>
    </alternativeName>
    <alternativeName>
        <fullName evidence="7">16S rRNA dimethylase</fullName>
    </alternativeName>
    <alternativeName>
        <fullName evidence="7">S-adenosylmethionine-6-N', N'-adenosyl(rRNA) dimethyltransferase</fullName>
    </alternativeName>
</protein>
<dbReference type="InterPro" id="IPR020598">
    <property type="entry name" value="rRNA_Ade_methylase_Trfase_N"/>
</dbReference>
<dbReference type="NCBIfam" id="TIGR00755">
    <property type="entry name" value="ksgA"/>
    <property type="match status" value="1"/>
</dbReference>
<dbReference type="Proteomes" id="UP000318833">
    <property type="component" value="Unassembled WGS sequence"/>
</dbReference>
<dbReference type="OrthoDB" id="9814755at2"/>
<dbReference type="Pfam" id="PF00398">
    <property type="entry name" value="RrnaAD"/>
    <property type="match status" value="1"/>
</dbReference>
<dbReference type="SUPFAM" id="SSF53335">
    <property type="entry name" value="S-adenosyl-L-methionine-dependent methyltransferases"/>
    <property type="match status" value="1"/>
</dbReference>
<comment type="caution">
    <text evidence="7">Lacks conserved residue(s) required for the propagation of feature annotation.</text>
</comment>
<dbReference type="Gene3D" id="3.40.50.150">
    <property type="entry name" value="Vaccinia Virus protein VP39"/>
    <property type="match status" value="1"/>
</dbReference>
<comment type="similarity">
    <text evidence="7">Belongs to the class I-like SAM-binding methyltransferase superfamily. rRNA adenine N(6)-methyltransferase family. RsmA subfamily.</text>
</comment>
<dbReference type="PANTHER" id="PTHR11727:SF7">
    <property type="entry name" value="DIMETHYLADENOSINE TRANSFERASE-RELATED"/>
    <property type="match status" value="1"/>
</dbReference>
<evidence type="ECO:0000256" key="4">
    <source>
        <dbReference type="ARBA" id="ARBA00022679"/>
    </source>
</evidence>
<dbReference type="InterPro" id="IPR023165">
    <property type="entry name" value="rRNA_Ade_diMease-like_C"/>
</dbReference>
<feature type="binding site" evidence="7 8">
    <location>
        <position position="34"/>
    </location>
    <ligand>
        <name>S-adenosyl-L-methionine</name>
        <dbReference type="ChEBI" id="CHEBI:59789"/>
    </ligand>
</feature>
<reference evidence="10 11" key="1">
    <citation type="submission" date="2019-07" db="EMBL/GenBank/DDBJ databases">
        <title>The draft genome sequence of Aquimarina algiphila M91.</title>
        <authorList>
            <person name="Meng X."/>
        </authorList>
    </citation>
    <scope>NUCLEOTIDE SEQUENCE [LARGE SCALE GENOMIC DNA]</scope>
    <source>
        <strain evidence="10 11">M91</strain>
    </source>
</reference>
<keyword evidence="2 7" id="KW-0698">rRNA processing</keyword>
<dbReference type="HAMAP" id="MF_00607">
    <property type="entry name" value="16SrRNA_methyltr_A"/>
    <property type="match status" value="1"/>
</dbReference>
<keyword evidence="4 7" id="KW-0808">Transferase</keyword>
<evidence type="ECO:0000256" key="7">
    <source>
        <dbReference type="HAMAP-Rule" id="MF_00607"/>
    </source>
</evidence>
<comment type="subcellular location">
    <subcellularLocation>
        <location evidence="7">Cytoplasm</location>
    </subcellularLocation>
</comment>
<dbReference type="GO" id="GO:0003723">
    <property type="term" value="F:RNA binding"/>
    <property type="evidence" value="ECO:0007669"/>
    <property type="project" value="UniProtKB-UniRule"/>
</dbReference>
<dbReference type="AlphaFoldDB" id="A0A554VIN7"/>
<accession>A0A554VIN7</accession>
<feature type="binding site" evidence="7 8">
    <location>
        <position position="133"/>
    </location>
    <ligand>
        <name>S-adenosyl-L-methionine</name>
        <dbReference type="ChEBI" id="CHEBI:59789"/>
    </ligand>
</feature>
<evidence type="ECO:0000256" key="2">
    <source>
        <dbReference type="ARBA" id="ARBA00022552"/>
    </source>
</evidence>